<dbReference type="Proteomes" id="UP000436088">
    <property type="component" value="Unassembled WGS sequence"/>
</dbReference>
<feature type="region of interest" description="Disordered" evidence="1">
    <location>
        <begin position="237"/>
        <end position="272"/>
    </location>
</feature>
<evidence type="ECO:0000313" key="2">
    <source>
        <dbReference type="EMBL" id="KAE8717397.1"/>
    </source>
</evidence>
<name>A0A6A3BMW9_HIBSY</name>
<comment type="caution">
    <text evidence="2">The sequence shown here is derived from an EMBL/GenBank/DDBJ whole genome shotgun (WGS) entry which is preliminary data.</text>
</comment>
<feature type="compositionally biased region" description="Basic and acidic residues" evidence="1">
    <location>
        <begin position="467"/>
        <end position="476"/>
    </location>
</feature>
<gene>
    <name evidence="2" type="ORF">F3Y22_tig00110050pilonHSYRG00193</name>
</gene>
<keyword evidence="3" id="KW-1185">Reference proteome</keyword>
<dbReference type="PANTHER" id="PTHR31509">
    <property type="entry name" value="BPS1-LIKE PROTEIN"/>
    <property type="match status" value="1"/>
</dbReference>
<feature type="compositionally biased region" description="Basic and acidic residues" evidence="1">
    <location>
        <begin position="237"/>
        <end position="251"/>
    </location>
</feature>
<dbReference type="EMBL" id="VEPZ02000825">
    <property type="protein sequence ID" value="KAE8717397.1"/>
    <property type="molecule type" value="Genomic_DNA"/>
</dbReference>
<evidence type="ECO:0000256" key="1">
    <source>
        <dbReference type="SAM" id="MobiDB-lite"/>
    </source>
</evidence>
<sequence>MSKITFSLLHFGYWDSLKLPPRDFRPPSVTAPPASIDSILVLKDSTLCSPLYMVEGDAKIWASSLISVEVENSLSSRGISTGRPNPLLSEIHSDIKNLITDLPVTDWDEKWMDVYMNISVKLLDISNSFTSEFTRLNQGHLILQYVLYKLESDSPEQFTRASSSLNNWKEHISSKNLIIETCRPILDNLVESLNLPKVKNSSKGNVLMRAMYGAKVATTYICSVFVAAFSCSSKHLMSDRESPHSERKSNRPEGSSNSPALARHGEERTPPVVPVRDQGLFFKTLNVVLSRFQPFASSTPQINIANELKGLRAPEFKGEVEEDPIVADLWLNDVKIMLNRLHCSDVEKLDRIVSLLRGQARIWIDEDVEDPEILAGKSQYYGKVVDFNRVENQYSIWEITCGREKKAPEAYLLSCFFFFSWLQLPKESLYKFKTPRRENWKAPEAYLLSFFLFFSWLQLSKMFDRESPRSERRSNRPDGSSNSPALARDDEERIPPVVPVRYQGLFFGTLNVVLSRFQLFAPSAPQMNIAKELKGLGAHDFKGEVEEDPVTTDL</sequence>
<feature type="region of interest" description="Disordered" evidence="1">
    <location>
        <begin position="467"/>
        <end position="488"/>
    </location>
</feature>
<reference evidence="2" key="1">
    <citation type="submission" date="2019-09" db="EMBL/GenBank/DDBJ databases">
        <title>Draft genome information of white flower Hibiscus syriacus.</title>
        <authorList>
            <person name="Kim Y.-M."/>
        </authorList>
    </citation>
    <scope>NUCLEOTIDE SEQUENCE [LARGE SCALE GENOMIC DNA]</scope>
    <source>
        <strain evidence="2">YM2019G1</strain>
    </source>
</reference>
<dbReference type="AlphaFoldDB" id="A0A6A3BMW9"/>
<protein>
    <submittedName>
        <fullName evidence="2">UPF0496 protein 4</fullName>
    </submittedName>
</protein>
<organism evidence="2 3">
    <name type="scientific">Hibiscus syriacus</name>
    <name type="common">Rose of Sharon</name>
    <dbReference type="NCBI Taxonomy" id="106335"/>
    <lineage>
        <taxon>Eukaryota</taxon>
        <taxon>Viridiplantae</taxon>
        <taxon>Streptophyta</taxon>
        <taxon>Embryophyta</taxon>
        <taxon>Tracheophyta</taxon>
        <taxon>Spermatophyta</taxon>
        <taxon>Magnoliopsida</taxon>
        <taxon>eudicotyledons</taxon>
        <taxon>Gunneridae</taxon>
        <taxon>Pentapetalae</taxon>
        <taxon>rosids</taxon>
        <taxon>malvids</taxon>
        <taxon>Malvales</taxon>
        <taxon>Malvaceae</taxon>
        <taxon>Malvoideae</taxon>
        <taxon>Hibiscus</taxon>
    </lineage>
</organism>
<evidence type="ECO:0000313" key="3">
    <source>
        <dbReference type="Proteomes" id="UP000436088"/>
    </source>
</evidence>
<accession>A0A6A3BMW9</accession>
<proteinExistence type="predicted"/>